<comment type="caution">
    <text evidence="1">The sequence shown here is derived from an EMBL/GenBank/DDBJ whole genome shotgun (WGS) entry which is preliminary data.</text>
</comment>
<proteinExistence type="predicted"/>
<protein>
    <submittedName>
        <fullName evidence="1">Uncharacterized protein</fullName>
    </submittedName>
</protein>
<evidence type="ECO:0000313" key="2">
    <source>
        <dbReference type="Proteomes" id="UP000287224"/>
    </source>
</evidence>
<keyword evidence="2" id="KW-1185">Reference proteome</keyword>
<dbReference type="EMBL" id="BIFQ01000001">
    <property type="protein sequence ID" value="GCE05761.1"/>
    <property type="molecule type" value="Genomic_DNA"/>
</dbReference>
<accession>A0A401ZFV4</accession>
<evidence type="ECO:0000313" key="1">
    <source>
        <dbReference type="EMBL" id="GCE05761.1"/>
    </source>
</evidence>
<name>A0A401ZFV4_9CHLR</name>
<organism evidence="1 2">
    <name type="scientific">Dictyobacter aurantiacus</name>
    <dbReference type="NCBI Taxonomy" id="1936993"/>
    <lineage>
        <taxon>Bacteria</taxon>
        <taxon>Bacillati</taxon>
        <taxon>Chloroflexota</taxon>
        <taxon>Ktedonobacteria</taxon>
        <taxon>Ktedonobacterales</taxon>
        <taxon>Dictyobacteraceae</taxon>
        <taxon>Dictyobacter</taxon>
    </lineage>
</organism>
<reference evidence="2" key="1">
    <citation type="submission" date="2018-12" db="EMBL/GenBank/DDBJ databases">
        <title>Tengunoibacter tsumagoiensis gen. nov., sp. nov., Dictyobacter kobayashii sp. nov., D. alpinus sp. nov., and D. joshuensis sp. nov. and description of Dictyobacteraceae fam. nov. within the order Ktedonobacterales isolated from Tengu-no-mugimeshi.</title>
        <authorList>
            <person name="Wang C.M."/>
            <person name="Zheng Y."/>
            <person name="Sakai Y."/>
            <person name="Toyoda A."/>
            <person name="Minakuchi Y."/>
            <person name="Abe K."/>
            <person name="Yokota A."/>
            <person name="Yabe S."/>
        </authorList>
    </citation>
    <scope>NUCLEOTIDE SEQUENCE [LARGE SCALE GENOMIC DNA]</scope>
    <source>
        <strain evidence="2">S-27</strain>
    </source>
</reference>
<dbReference type="AlphaFoldDB" id="A0A401ZFV4"/>
<dbReference type="OrthoDB" id="543755at2"/>
<dbReference type="Proteomes" id="UP000287224">
    <property type="component" value="Unassembled WGS sequence"/>
</dbReference>
<gene>
    <name evidence="1" type="ORF">KDAU_30900</name>
</gene>
<dbReference type="RefSeq" id="WP_126596788.1">
    <property type="nucleotide sequence ID" value="NZ_BIFQ01000001.1"/>
</dbReference>
<sequence>MRMDAQVTKVEVKKFAAFDPKTGAPDPGYILQMTVTDLDTSDTHQCSFNEGFGLEDLRQARKLKAPEAERDQIAAQVEAAAKALEGQRVMLMVGKPRAKGFVTFPVVSIQGAGQTA</sequence>